<evidence type="ECO:0000313" key="4">
    <source>
        <dbReference type="Proteomes" id="UP000249248"/>
    </source>
</evidence>
<dbReference type="AlphaFoldDB" id="A0A2W1MYS4"/>
<name>A0A2W1MYS4_9FLAO</name>
<evidence type="ECO:0000256" key="1">
    <source>
        <dbReference type="ARBA" id="ARBA00022452"/>
    </source>
</evidence>
<dbReference type="Proteomes" id="UP000249248">
    <property type="component" value="Unassembled WGS sequence"/>
</dbReference>
<dbReference type="RefSeq" id="WP_111062874.1">
    <property type="nucleotide sequence ID" value="NZ_JBHUCU010000016.1"/>
</dbReference>
<keyword evidence="4" id="KW-1185">Reference proteome</keyword>
<dbReference type="OrthoDB" id="9811416at2"/>
<keyword evidence="2" id="KW-0812">Transmembrane</keyword>
<accession>A0A2W1MYS4</accession>
<reference evidence="3 4" key="1">
    <citation type="submission" date="2018-06" db="EMBL/GenBank/DDBJ databases">
        <title>The draft genome sequence of Crocinitomix sp. SM1701.</title>
        <authorList>
            <person name="Zhang X."/>
        </authorList>
    </citation>
    <scope>NUCLEOTIDE SEQUENCE [LARGE SCALE GENOMIC DNA]</scope>
    <source>
        <strain evidence="3 4">SM1701</strain>
    </source>
</reference>
<dbReference type="Gene3D" id="3.10.20.310">
    <property type="entry name" value="membrane protein fhac"/>
    <property type="match status" value="1"/>
</dbReference>
<dbReference type="InterPro" id="IPR039910">
    <property type="entry name" value="D15-like"/>
</dbReference>
<gene>
    <name evidence="3" type="ORF">DNU06_08750</name>
</gene>
<evidence type="ECO:0008006" key="5">
    <source>
        <dbReference type="Google" id="ProtNLM"/>
    </source>
</evidence>
<dbReference type="Gene3D" id="2.40.160.50">
    <property type="entry name" value="membrane protein fhac: a member of the omp85/tpsb transporter family"/>
    <property type="match status" value="1"/>
</dbReference>
<evidence type="ECO:0000256" key="2">
    <source>
        <dbReference type="ARBA" id="ARBA00022692"/>
    </source>
</evidence>
<dbReference type="PANTHER" id="PTHR12815">
    <property type="entry name" value="SORTING AND ASSEMBLY MACHINERY SAMM50 PROTEIN FAMILY MEMBER"/>
    <property type="match status" value="1"/>
</dbReference>
<comment type="caution">
    <text evidence="3">The sequence shown here is derived from an EMBL/GenBank/DDBJ whole genome shotgun (WGS) entry which is preliminary data.</text>
</comment>
<keyword evidence="1" id="KW-1134">Transmembrane beta strand</keyword>
<dbReference type="PANTHER" id="PTHR12815:SF18">
    <property type="entry name" value="SORTING AND ASSEMBLY MACHINERY COMPONENT 50 HOMOLOG"/>
    <property type="match status" value="1"/>
</dbReference>
<protein>
    <recommendedName>
        <fullName evidence="5">Haemolysin activator HlyB C-terminal domain-containing protein</fullName>
    </recommendedName>
</protein>
<organism evidence="3 4">
    <name type="scientific">Putridiphycobacter roseus</name>
    <dbReference type="NCBI Taxonomy" id="2219161"/>
    <lineage>
        <taxon>Bacteria</taxon>
        <taxon>Pseudomonadati</taxon>
        <taxon>Bacteroidota</taxon>
        <taxon>Flavobacteriia</taxon>
        <taxon>Flavobacteriales</taxon>
        <taxon>Crocinitomicaceae</taxon>
        <taxon>Putridiphycobacter</taxon>
    </lineage>
</organism>
<evidence type="ECO:0000313" key="3">
    <source>
        <dbReference type="EMBL" id="PZE17349.1"/>
    </source>
</evidence>
<sequence length="531" mass="61079">MKKLFFIFILLCLGIRLAAQSNKYLYLHVEKYSEKQLLDSNNSNISIHIKAFKKRSLALGYVGLTLKDSVLKKQNWHYTFVAEKYFKKVILLSTQMSIEVPLKNTYQKINAQLVALENTGFPFAQINITQQEELGEQLTLHYEIDSGKLFTIHKIHIKSPDEFHEKTIYNMVGLKVGDLYNEKQIKNIPNVFSNTNLYELMRPPEVLFRPESVELFLVIKKRRASNADGYIGFQQDPENKSIVLNGNVNLTLKNALNRGEMIDFNWQSSPDKSQNFIAKIEYPYLLGLPISIGGNFNLQKQDTSFVRNSFYGSIKYLQTFYNIGLFAQLDQSFLLRNDNPLGLSEFNRTVYGLEATVNFLNASKYKSTFYGKIGTFNYESDSFKTASSTQNILYTIKYQQKINLIKYFYLKNNFEFQNIHANYALSKNEQYYFGGLNSVRGFYELELNGNTVFSALNALVFKPVELLSFELVYDYSQFHNDGFFQTNSVGFGFNLENASSTLSIVIANGTFVGSPFNFQNTKLHLGFVSNF</sequence>
<dbReference type="EMBL" id="QKSB01000004">
    <property type="protein sequence ID" value="PZE17349.1"/>
    <property type="molecule type" value="Genomic_DNA"/>
</dbReference>
<proteinExistence type="predicted"/>
<keyword evidence="1" id="KW-0472">Membrane</keyword>